<accession>A0A5C8ZMH7</accession>
<comment type="caution">
    <text evidence="1">The sequence shown here is derived from an EMBL/GenBank/DDBJ whole genome shotgun (WGS) entry which is preliminary data.</text>
</comment>
<dbReference type="AlphaFoldDB" id="A0A5C8ZMH7"/>
<dbReference type="Proteomes" id="UP000321933">
    <property type="component" value="Unassembled WGS sequence"/>
</dbReference>
<sequence length="152" mass="17038">MKHLSCQRTLAVYQTLVPPQLAALKGAAWRRIVPGQGGEYFCQLKLQQRYAEMIARQWAVPACGAGYVVRLILPLRALANYDLGSVAYDEHLEYQVPTCELPQLSRSLVGQVELVSVFREHESYSIPHHCEPLVALMGDCHALENQRRPAPA</sequence>
<reference evidence="1 2" key="1">
    <citation type="submission" date="2019-08" db="EMBL/GenBank/DDBJ databases">
        <title>Parahaliea maris sp. nov., isolated from the surface seawater.</title>
        <authorList>
            <person name="Liu Y."/>
        </authorList>
    </citation>
    <scope>NUCLEOTIDE SEQUENCE [LARGE SCALE GENOMIC DNA]</scope>
    <source>
        <strain evidence="1 2">S2-26</strain>
    </source>
</reference>
<dbReference type="RefSeq" id="WP_148066009.1">
    <property type="nucleotide sequence ID" value="NZ_VRYZ01000012.1"/>
</dbReference>
<name>A0A5C8ZMH7_9GAMM</name>
<evidence type="ECO:0000313" key="1">
    <source>
        <dbReference type="EMBL" id="TXS88964.1"/>
    </source>
</evidence>
<proteinExistence type="predicted"/>
<protein>
    <submittedName>
        <fullName evidence="1">Uncharacterized protein</fullName>
    </submittedName>
</protein>
<gene>
    <name evidence="1" type="ORF">FVW59_19210</name>
</gene>
<dbReference type="EMBL" id="VRYZ01000012">
    <property type="protein sequence ID" value="TXS88964.1"/>
    <property type="molecule type" value="Genomic_DNA"/>
</dbReference>
<dbReference type="OrthoDB" id="883590at2"/>
<keyword evidence="2" id="KW-1185">Reference proteome</keyword>
<evidence type="ECO:0000313" key="2">
    <source>
        <dbReference type="Proteomes" id="UP000321933"/>
    </source>
</evidence>
<organism evidence="1 2">
    <name type="scientific">Parahaliea aestuarii</name>
    <dbReference type="NCBI Taxonomy" id="1852021"/>
    <lineage>
        <taxon>Bacteria</taxon>
        <taxon>Pseudomonadati</taxon>
        <taxon>Pseudomonadota</taxon>
        <taxon>Gammaproteobacteria</taxon>
        <taxon>Cellvibrionales</taxon>
        <taxon>Halieaceae</taxon>
        <taxon>Parahaliea</taxon>
    </lineage>
</organism>